<comment type="pathway">
    <text evidence="5">Aromatic compound metabolism; naphthalene degradation.</text>
</comment>
<dbReference type="InterPro" id="IPR012394">
    <property type="entry name" value="Aldehyde_DH_NAD(P)"/>
</dbReference>
<evidence type="ECO:0000256" key="8">
    <source>
        <dbReference type="PIRSR" id="PIRSR036492-1"/>
    </source>
</evidence>
<organism evidence="12 13">
    <name type="scientific">Acinetobacter schindleri CIP 107287</name>
    <dbReference type="NCBI Taxonomy" id="1217988"/>
    <lineage>
        <taxon>Bacteria</taxon>
        <taxon>Pseudomonadati</taxon>
        <taxon>Pseudomonadota</taxon>
        <taxon>Gammaproteobacteria</taxon>
        <taxon>Moraxellales</taxon>
        <taxon>Moraxellaceae</taxon>
        <taxon>Acinetobacter</taxon>
    </lineage>
</organism>
<feature type="domain" description="Aldehyde dehydrogenase" evidence="11">
    <location>
        <begin position="16"/>
        <end position="472"/>
    </location>
</feature>
<comment type="similarity">
    <text evidence="1 7 10">Belongs to the aldehyde dehydrogenase family.</text>
</comment>
<dbReference type="GO" id="GO:0018485">
    <property type="term" value="F:salicylaldehyde dehydrogenase (NAD+) activity"/>
    <property type="evidence" value="ECO:0007669"/>
    <property type="project" value="UniProtKB-EC"/>
</dbReference>
<dbReference type="FunFam" id="3.40.605.10:FF:000007">
    <property type="entry name" value="NAD/NADP-dependent betaine aldehyde dehydrogenase"/>
    <property type="match status" value="1"/>
</dbReference>
<gene>
    <name evidence="12" type="ORF">F955_01374</name>
</gene>
<evidence type="ECO:0000256" key="5">
    <source>
        <dbReference type="ARBA" id="ARBA00035632"/>
    </source>
</evidence>
<dbReference type="GO" id="GO:0006081">
    <property type="term" value="P:aldehyde metabolic process"/>
    <property type="evidence" value="ECO:0007669"/>
    <property type="project" value="InterPro"/>
</dbReference>
<evidence type="ECO:0000256" key="10">
    <source>
        <dbReference type="RuleBase" id="RU003345"/>
    </source>
</evidence>
<evidence type="ECO:0000256" key="6">
    <source>
        <dbReference type="ARBA" id="ARBA00050596"/>
    </source>
</evidence>
<dbReference type="PATRIC" id="fig|1217988.3.peg.1320"/>
<feature type="active site" evidence="8">
    <location>
        <position position="285"/>
    </location>
</feature>
<dbReference type="HOGENOM" id="CLU_005391_1_0_6"/>
<evidence type="ECO:0000256" key="4">
    <source>
        <dbReference type="ARBA" id="ARBA00023027"/>
    </source>
</evidence>
<dbReference type="Pfam" id="PF00171">
    <property type="entry name" value="Aldedh"/>
    <property type="match status" value="1"/>
</dbReference>
<dbReference type="PANTHER" id="PTHR42986:SF1">
    <property type="entry name" value="BENZALDEHYDE DEHYDROGENASE YFMT"/>
    <property type="match status" value="1"/>
</dbReference>
<dbReference type="Gene3D" id="3.40.605.10">
    <property type="entry name" value="Aldehyde Dehydrogenase, Chain A, domain 1"/>
    <property type="match status" value="1"/>
</dbReference>
<evidence type="ECO:0000256" key="2">
    <source>
        <dbReference type="ARBA" id="ARBA00022797"/>
    </source>
</evidence>
<comment type="caution">
    <text evidence="12">The sequence shown here is derived from an EMBL/GenBank/DDBJ whole genome shotgun (WGS) entry which is preliminary data.</text>
</comment>
<sequence length="483" mass="51632">MQNVQLLIHGQSVAASSGQTFERISPIDGSVASISAAATLSDVDRAIESAHEAFKSWSALSPTDRRLKLLKAADLMDQKTEQFIQTAIHEIGSTATWYGFNVHLAANMLREAAAMTTQIDGSIIPSDVPGNMAMGIRVPCGVIVGMAPWNAPVILATRALAMPLACGNTVVLKASEACPATHRLIGEVLHEAGIGDGVVNVITHAAQDAPQIVERLISHPLTKRINFTGSTHVGRIIAETAAKYLKPVLLELGGKAPVIVLDQADLDEAVNAVTFGAFFNQGQICMSTERVLVDEKIADIFIEKLVAKVKTIRAGNPLESDAPLGVLESLKAAARIEKLIEDAREKGANLPLDLDIDGAIMQPTIVVDVTKEMQIYAEESFGPVCTVQRFKTVDDAVELANDSEFGLSAAVFSQDLAQALAVAKRIESGICHINGATVHDEAQMPFGGVKQSGYGRFGSKVSVAEFTELRWVTIQTSPRHYPI</sequence>
<dbReference type="PANTHER" id="PTHR42986">
    <property type="entry name" value="BENZALDEHYDE DEHYDROGENASE YFMT"/>
    <property type="match status" value="1"/>
</dbReference>
<dbReference type="FunFam" id="3.40.309.10:FF:000010">
    <property type="entry name" value="Gamma-aminobutyraldehyde dehydrogenase"/>
    <property type="match status" value="1"/>
</dbReference>
<dbReference type="PIRSF" id="PIRSF036492">
    <property type="entry name" value="ALDH"/>
    <property type="match status" value="1"/>
</dbReference>
<dbReference type="CDD" id="cd07105">
    <property type="entry name" value="ALDH_SaliADH"/>
    <property type="match status" value="1"/>
</dbReference>
<feature type="active site" evidence="8 9">
    <location>
        <position position="251"/>
    </location>
</feature>
<dbReference type="InterPro" id="IPR016162">
    <property type="entry name" value="Ald_DH_N"/>
</dbReference>
<dbReference type="InterPro" id="IPR016161">
    <property type="entry name" value="Ald_DH/histidinol_DH"/>
</dbReference>
<dbReference type="PROSITE" id="PS00687">
    <property type="entry name" value="ALDEHYDE_DEHYDR_GLU"/>
    <property type="match status" value="1"/>
</dbReference>
<dbReference type="InterPro" id="IPR016163">
    <property type="entry name" value="Ald_DH_C"/>
</dbReference>
<dbReference type="Proteomes" id="UP000018440">
    <property type="component" value="Unassembled WGS sequence"/>
</dbReference>
<comment type="catalytic activity">
    <reaction evidence="6">
        <text>salicylaldehyde + NAD(+) + H2O = salicylate + NADH + 2 H(+)</text>
        <dbReference type="Rhea" id="RHEA:18537"/>
        <dbReference type="ChEBI" id="CHEBI:15377"/>
        <dbReference type="ChEBI" id="CHEBI:15378"/>
        <dbReference type="ChEBI" id="CHEBI:16008"/>
        <dbReference type="ChEBI" id="CHEBI:30762"/>
        <dbReference type="ChEBI" id="CHEBI:57540"/>
        <dbReference type="ChEBI" id="CHEBI:57945"/>
        <dbReference type="EC" id="1.2.1.65"/>
    </reaction>
</comment>
<dbReference type="AlphaFoldDB" id="N8Z687"/>
<reference evidence="12 13" key="1">
    <citation type="submission" date="2013-02" db="EMBL/GenBank/DDBJ databases">
        <title>The Genome Sequence of Acinetobacter schindleri CIP 107287.</title>
        <authorList>
            <consortium name="The Broad Institute Genome Sequencing Platform"/>
            <consortium name="The Broad Institute Genome Sequencing Center for Infectious Disease"/>
            <person name="Cerqueira G."/>
            <person name="Feldgarden M."/>
            <person name="Courvalin P."/>
            <person name="Perichon B."/>
            <person name="Grillot-Courvalin C."/>
            <person name="Clermont D."/>
            <person name="Rocha E."/>
            <person name="Yoon E.-J."/>
            <person name="Nemec A."/>
            <person name="Walker B."/>
            <person name="Young S.K."/>
            <person name="Zeng Q."/>
            <person name="Gargeya S."/>
            <person name="Fitzgerald M."/>
            <person name="Haas B."/>
            <person name="Abouelleil A."/>
            <person name="Alvarado L."/>
            <person name="Arachchi H.M."/>
            <person name="Berlin A.M."/>
            <person name="Chapman S.B."/>
            <person name="Dewar J."/>
            <person name="Goldberg J."/>
            <person name="Griggs A."/>
            <person name="Gujja S."/>
            <person name="Hansen M."/>
            <person name="Howarth C."/>
            <person name="Imamovic A."/>
            <person name="Larimer J."/>
            <person name="McCowan C."/>
            <person name="Murphy C."/>
            <person name="Neiman D."/>
            <person name="Pearson M."/>
            <person name="Priest M."/>
            <person name="Roberts A."/>
            <person name="Saif S."/>
            <person name="Shea T."/>
            <person name="Sisk P."/>
            <person name="Sykes S."/>
            <person name="Wortman J."/>
            <person name="Nusbaum C."/>
            <person name="Birren B."/>
        </authorList>
    </citation>
    <scope>NUCLEOTIDE SEQUENCE [LARGE SCALE GENOMIC DNA]</scope>
    <source>
        <strain evidence="12 13">CIP 107287</strain>
    </source>
</reference>
<dbReference type="RefSeq" id="WP_004892380.1">
    <property type="nucleotide sequence ID" value="NZ_KB849575.1"/>
</dbReference>
<name>N8Z687_9GAMM</name>
<evidence type="ECO:0000256" key="7">
    <source>
        <dbReference type="PIRNR" id="PIRNR036492"/>
    </source>
</evidence>
<dbReference type="SUPFAM" id="SSF53720">
    <property type="entry name" value="ALDH-like"/>
    <property type="match status" value="1"/>
</dbReference>
<accession>N8Z687</accession>
<keyword evidence="3 7" id="KW-0560">Oxidoreductase</keyword>
<evidence type="ECO:0000313" key="13">
    <source>
        <dbReference type="Proteomes" id="UP000018440"/>
    </source>
</evidence>
<evidence type="ECO:0000256" key="3">
    <source>
        <dbReference type="ARBA" id="ARBA00023002"/>
    </source>
</evidence>
<protein>
    <recommendedName>
        <fullName evidence="7">Aldehyde dehydrogenase</fullName>
    </recommendedName>
</protein>
<dbReference type="InterPro" id="IPR029510">
    <property type="entry name" value="Ald_DH_CS_GLU"/>
</dbReference>
<evidence type="ECO:0000259" key="11">
    <source>
        <dbReference type="Pfam" id="PF00171"/>
    </source>
</evidence>
<evidence type="ECO:0000256" key="1">
    <source>
        <dbReference type="ARBA" id="ARBA00009986"/>
    </source>
</evidence>
<dbReference type="Gene3D" id="3.40.309.10">
    <property type="entry name" value="Aldehyde Dehydrogenase, Chain A, domain 2"/>
    <property type="match status" value="1"/>
</dbReference>
<dbReference type="InterPro" id="IPR015590">
    <property type="entry name" value="Aldehyde_DH_dom"/>
</dbReference>
<evidence type="ECO:0000313" key="12">
    <source>
        <dbReference type="EMBL" id="ENV44582.1"/>
    </source>
</evidence>
<dbReference type="EMBL" id="APPQ01000025">
    <property type="protein sequence ID" value="ENV44582.1"/>
    <property type="molecule type" value="Genomic_DNA"/>
</dbReference>
<keyword evidence="2" id="KW-0058">Aromatic hydrocarbons catabolism</keyword>
<keyword evidence="4" id="KW-0520">NAD</keyword>
<evidence type="ECO:0000256" key="9">
    <source>
        <dbReference type="PROSITE-ProRule" id="PRU10007"/>
    </source>
</evidence>
<proteinExistence type="inferred from homology"/>